<feature type="transmembrane region" description="Helical" evidence="8">
    <location>
        <begin position="110"/>
        <end position="128"/>
    </location>
</feature>
<reference evidence="9 10" key="1">
    <citation type="journal article" date="2022" name="Res Sq">
        <title>Evolution of multicellular longitudinally dividing oral cavity symbionts (Neisseriaceae).</title>
        <authorList>
            <person name="Nyongesa S."/>
            <person name="Weber P."/>
            <person name="Bernet E."/>
            <person name="Pullido F."/>
            <person name="Nieckarz M."/>
            <person name="Delaby M."/>
            <person name="Nieves C."/>
            <person name="Viehboeck T."/>
            <person name="Krause N."/>
            <person name="Rivera-Millot A."/>
            <person name="Nakamura A."/>
            <person name="Vischer N."/>
            <person name="VanNieuwenhze M."/>
            <person name="Brun Y."/>
            <person name="Cava F."/>
            <person name="Bulgheresi S."/>
            <person name="Veyrier F."/>
        </authorList>
    </citation>
    <scope>NUCLEOTIDE SEQUENCE [LARGE SCALE GENOMIC DNA]</scope>
    <source>
        <strain evidence="9 10">SN4</strain>
    </source>
</reference>
<protein>
    <submittedName>
        <fullName evidence="9">Iron chelate uptake ABC transporter family permease subunit</fullName>
    </submittedName>
</protein>
<evidence type="ECO:0000256" key="8">
    <source>
        <dbReference type="SAM" id="Phobius"/>
    </source>
</evidence>
<sequence>MLKLRFLFPLTLILAVVSIFIGVGNVSLAGLLAGRSEDWLLLANSRLPRLISIVIAGASLSICGLILQCLSRNRFVSPTTAGLEDSARFGVLLALILLPASTGWVQTSFAALTTFAGAMCFMAILNTLKHRDTVFVPLVGMMFGNIINSITVFFALQFDLLQNINAWLQGDFSSVLSGRYETLFISIPALILAYVYAQRFVLAGMGEDFAVNLGVNYKRTMALGLVLVAIVTAVVIVTVGSIPFLGLIVPNLVALYLGDNLKLTLPHTAVVGALLVLICDITGRMVLYPYEISVSLIMGIIGSVVFLSMLLKRYRHG</sequence>
<keyword evidence="3" id="KW-0813">Transport</keyword>
<keyword evidence="7 8" id="KW-0472">Membrane</keyword>
<feature type="transmembrane region" description="Helical" evidence="8">
    <location>
        <begin position="7"/>
        <end position="30"/>
    </location>
</feature>
<evidence type="ECO:0000256" key="3">
    <source>
        <dbReference type="ARBA" id="ARBA00022448"/>
    </source>
</evidence>
<comment type="similarity">
    <text evidence="2">Belongs to the binding-protein-dependent transport system permease family. FecCD subfamily.</text>
</comment>
<evidence type="ECO:0000256" key="7">
    <source>
        <dbReference type="ARBA" id="ARBA00023136"/>
    </source>
</evidence>
<feature type="transmembrane region" description="Helical" evidence="8">
    <location>
        <begin position="178"/>
        <end position="197"/>
    </location>
</feature>
<dbReference type="Pfam" id="PF01032">
    <property type="entry name" value="FecCD"/>
    <property type="match status" value="1"/>
</dbReference>
<feature type="transmembrane region" description="Helical" evidence="8">
    <location>
        <begin position="269"/>
        <end position="287"/>
    </location>
</feature>
<keyword evidence="10" id="KW-1185">Reference proteome</keyword>
<proteinExistence type="inferred from homology"/>
<evidence type="ECO:0000256" key="1">
    <source>
        <dbReference type="ARBA" id="ARBA00004651"/>
    </source>
</evidence>
<keyword evidence="5 8" id="KW-0812">Transmembrane</keyword>
<evidence type="ECO:0000256" key="5">
    <source>
        <dbReference type="ARBA" id="ARBA00022692"/>
    </source>
</evidence>
<feature type="transmembrane region" description="Helical" evidence="8">
    <location>
        <begin position="294"/>
        <end position="311"/>
    </location>
</feature>
<dbReference type="EMBL" id="CP091511">
    <property type="protein sequence ID" value="UOO88994.1"/>
    <property type="molecule type" value="Genomic_DNA"/>
</dbReference>
<dbReference type="RefSeq" id="WP_058357331.1">
    <property type="nucleotide sequence ID" value="NZ_CABKVG010000010.1"/>
</dbReference>
<feature type="transmembrane region" description="Helical" evidence="8">
    <location>
        <begin position="50"/>
        <end position="67"/>
    </location>
</feature>
<dbReference type="Proteomes" id="UP000832011">
    <property type="component" value="Chromosome"/>
</dbReference>
<evidence type="ECO:0000256" key="4">
    <source>
        <dbReference type="ARBA" id="ARBA00022475"/>
    </source>
</evidence>
<comment type="subcellular location">
    <subcellularLocation>
        <location evidence="1">Cell membrane</location>
        <topology evidence="1">Multi-pass membrane protein</topology>
    </subcellularLocation>
</comment>
<dbReference type="PANTHER" id="PTHR30472">
    <property type="entry name" value="FERRIC ENTEROBACTIN TRANSPORT SYSTEM PERMEASE PROTEIN"/>
    <property type="match status" value="1"/>
</dbReference>
<evidence type="ECO:0000313" key="9">
    <source>
        <dbReference type="EMBL" id="UOO88994.1"/>
    </source>
</evidence>
<evidence type="ECO:0000313" key="10">
    <source>
        <dbReference type="Proteomes" id="UP000832011"/>
    </source>
</evidence>
<dbReference type="PANTHER" id="PTHR30472:SF27">
    <property type="entry name" value="PETROBACTIN IMPORT SYSTEM PERMEASE PROTEIN YCLN"/>
    <property type="match status" value="1"/>
</dbReference>
<dbReference type="SUPFAM" id="SSF81345">
    <property type="entry name" value="ABC transporter involved in vitamin B12 uptake, BtuC"/>
    <property type="match status" value="1"/>
</dbReference>
<organism evidence="9 10">
    <name type="scientific">Vitreoscilla massiliensis</name>
    <dbReference type="NCBI Taxonomy" id="1689272"/>
    <lineage>
        <taxon>Bacteria</taxon>
        <taxon>Pseudomonadati</taxon>
        <taxon>Pseudomonadota</taxon>
        <taxon>Betaproteobacteria</taxon>
        <taxon>Neisseriales</taxon>
        <taxon>Neisseriaceae</taxon>
        <taxon>Vitreoscilla</taxon>
    </lineage>
</organism>
<gene>
    <name evidence="9" type="ORF">LVJ82_16345</name>
</gene>
<dbReference type="InterPro" id="IPR000522">
    <property type="entry name" value="ABC_transptr_permease_BtuC"/>
</dbReference>
<feature type="transmembrane region" description="Helical" evidence="8">
    <location>
        <begin position="87"/>
        <end position="104"/>
    </location>
</feature>
<dbReference type="InterPro" id="IPR037294">
    <property type="entry name" value="ABC_BtuC-like"/>
</dbReference>
<keyword evidence="4" id="KW-1003">Cell membrane</keyword>
<keyword evidence="6 8" id="KW-1133">Transmembrane helix</keyword>
<dbReference type="CDD" id="cd06550">
    <property type="entry name" value="TM_ABC_iron-siderophores_like"/>
    <property type="match status" value="1"/>
</dbReference>
<accession>A0ABY4E0F8</accession>
<dbReference type="Gene3D" id="1.10.3470.10">
    <property type="entry name" value="ABC transporter involved in vitamin B12 uptake, BtuC"/>
    <property type="match status" value="1"/>
</dbReference>
<evidence type="ECO:0000256" key="6">
    <source>
        <dbReference type="ARBA" id="ARBA00022989"/>
    </source>
</evidence>
<feature type="transmembrane region" description="Helical" evidence="8">
    <location>
        <begin position="222"/>
        <end position="249"/>
    </location>
</feature>
<feature type="transmembrane region" description="Helical" evidence="8">
    <location>
        <begin position="135"/>
        <end position="158"/>
    </location>
</feature>
<name>A0ABY4E0F8_9NEIS</name>
<evidence type="ECO:0000256" key="2">
    <source>
        <dbReference type="ARBA" id="ARBA00007935"/>
    </source>
</evidence>